<gene>
    <name evidence="2" type="ORF">A4R43_31325</name>
</gene>
<name>A0A344LEC3_9PSEU</name>
<evidence type="ECO:0000256" key="1">
    <source>
        <dbReference type="SAM" id="MobiDB-lite"/>
    </source>
</evidence>
<dbReference type="EMBL" id="CP015163">
    <property type="protein sequence ID" value="AXB46397.1"/>
    <property type="molecule type" value="Genomic_DNA"/>
</dbReference>
<dbReference type="AlphaFoldDB" id="A0A344LEC3"/>
<dbReference type="Proteomes" id="UP000250434">
    <property type="component" value="Chromosome"/>
</dbReference>
<evidence type="ECO:0000313" key="2">
    <source>
        <dbReference type="EMBL" id="AXB46397.1"/>
    </source>
</evidence>
<dbReference type="InterPro" id="IPR007995">
    <property type="entry name" value="DUF742"/>
</dbReference>
<evidence type="ECO:0000313" key="3">
    <source>
        <dbReference type="Proteomes" id="UP000250434"/>
    </source>
</evidence>
<proteinExistence type="predicted"/>
<reference evidence="2 3" key="1">
    <citation type="submission" date="2016-04" db="EMBL/GenBank/DDBJ databases">
        <title>Complete genome sequence and analysis of deep-sea sediment isolate, Amycolatopsis sp. WP1.</title>
        <authorList>
            <person name="Wang H."/>
            <person name="Chen S."/>
            <person name="Wu Q."/>
        </authorList>
    </citation>
    <scope>NUCLEOTIDE SEQUENCE [LARGE SCALE GENOMIC DNA]</scope>
    <source>
        <strain evidence="2 3">WP1</strain>
    </source>
</reference>
<dbReference type="Pfam" id="PF05331">
    <property type="entry name" value="DUF742"/>
    <property type="match status" value="1"/>
</dbReference>
<accession>A0A344LEC3</accession>
<protein>
    <recommendedName>
        <fullName evidence="4">Multi-component regulatory system-8</fullName>
    </recommendedName>
</protein>
<keyword evidence="3" id="KW-1185">Reference proteome</keyword>
<evidence type="ECO:0008006" key="4">
    <source>
        <dbReference type="Google" id="ProtNLM"/>
    </source>
</evidence>
<dbReference type="PANTHER" id="PTHR36221">
    <property type="entry name" value="DUF742 DOMAIN-CONTAINING PROTEIN"/>
    <property type="match status" value="1"/>
</dbReference>
<dbReference type="PANTHER" id="PTHR36221:SF1">
    <property type="entry name" value="DUF742 DOMAIN-CONTAINING PROTEIN"/>
    <property type="match status" value="1"/>
</dbReference>
<sequence length="153" mass="17019">MRAEGRRIVNDSSGRRAGLTIPHERVQPHRRPQMIPEPVPEQRSLVRPYVLTKGRTKPKRHLAVETMISTRACAQWRDSRLGAEYHSVRAVCAEPRSVAEVAARLRVPLGVARVLLGDMAEQGLVSVHGAVTTPGTRPDLALMERVLTGLRRL</sequence>
<dbReference type="KEGG" id="aab:A4R43_31325"/>
<organism evidence="2 3">
    <name type="scientific">Amycolatopsis albispora</name>
    <dbReference type="NCBI Taxonomy" id="1804986"/>
    <lineage>
        <taxon>Bacteria</taxon>
        <taxon>Bacillati</taxon>
        <taxon>Actinomycetota</taxon>
        <taxon>Actinomycetes</taxon>
        <taxon>Pseudonocardiales</taxon>
        <taxon>Pseudonocardiaceae</taxon>
        <taxon>Amycolatopsis</taxon>
    </lineage>
</organism>
<feature type="region of interest" description="Disordered" evidence="1">
    <location>
        <begin position="1"/>
        <end position="28"/>
    </location>
</feature>